<feature type="compositionally biased region" description="Acidic residues" evidence="1">
    <location>
        <begin position="27"/>
        <end position="36"/>
    </location>
</feature>
<proteinExistence type="predicted"/>
<feature type="region of interest" description="Disordered" evidence="1">
    <location>
        <begin position="1"/>
        <end position="45"/>
    </location>
</feature>
<reference evidence="2 3" key="1">
    <citation type="submission" date="2020-08" db="EMBL/GenBank/DDBJ databases">
        <title>Sequencing the genomes of 1000 actinobacteria strains.</title>
        <authorList>
            <person name="Klenk H.-P."/>
        </authorList>
    </citation>
    <scope>NUCLEOTIDE SEQUENCE [LARGE SCALE GENOMIC DNA]</scope>
    <source>
        <strain evidence="2 3">DSM 43149</strain>
    </source>
</reference>
<keyword evidence="3" id="KW-1185">Reference proteome</keyword>
<organism evidence="2 3">
    <name type="scientific">Actinoplanes digitatis</name>
    <dbReference type="NCBI Taxonomy" id="1868"/>
    <lineage>
        <taxon>Bacteria</taxon>
        <taxon>Bacillati</taxon>
        <taxon>Actinomycetota</taxon>
        <taxon>Actinomycetes</taxon>
        <taxon>Micromonosporales</taxon>
        <taxon>Micromonosporaceae</taxon>
        <taxon>Actinoplanes</taxon>
    </lineage>
</organism>
<dbReference type="RefSeq" id="WP_184998213.1">
    <property type="nucleotide sequence ID" value="NZ_BOMK01000036.1"/>
</dbReference>
<comment type="caution">
    <text evidence="2">The sequence shown here is derived from an EMBL/GenBank/DDBJ whole genome shotgun (WGS) entry which is preliminary data.</text>
</comment>
<accession>A0A7W7MUV9</accession>
<evidence type="ECO:0000313" key="2">
    <source>
        <dbReference type="EMBL" id="MBB4767150.1"/>
    </source>
</evidence>
<gene>
    <name evidence="2" type="ORF">BJ971_007706</name>
</gene>
<protein>
    <submittedName>
        <fullName evidence="2">Uncharacterized protein</fullName>
    </submittedName>
</protein>
<dbReference type="AlphaFoldDB" id="A0A7W7MUV9"/>
<feature type="compositionally biased region" description="Acidic residues" evidence="1">
    <location>
        <begin position="1"/>
        <end position="17"/>
    </location>
</feature>
<sequence>MNYLEDERDLEAPEGDAAEQATVADPSADDEADEEPVLPRSAEVSEWDALEQAKIVHLEDEYR</sequence>
<dbReference type="Proteomes" id="UP000578112">
    <property type="component" value="Unassembled WGS sequence"/>
</dbReference>
<evidence type="ECO:0000256" key="1">
    <source>
        <dbReference type="SAM" id="MobiDB-lite"/>
    </source>
</evidence>
<dbReference type="EMBL" id="JACHNH010000001">
    <property type="protein sequence ID" value="MBB4767150.1"/>
    <property type="molecule type" value="Genomic_DNA"/>
</dbReference>
<evidence type="ECO:0000313" key="3">
    <source>
        <dbReference type="Proteomes" id="UP000578112"/>
    </source>
</evidence>
<name>A0A7W7MUV9_9ACTN</name>